<protein>
    <submittedName>
        <fullName evidence="1">Uncharacterized protein</fullName>
    </submittedName>
</protein>
<accession>I0GVG3</accession>
<evidence type="ECO:0000313" key="2">
    <source>
        <dbReference type="Proteomes" id="UP000007887"/>
    </source>
</evidence>
<dbReference type="HOGENOM" id="CLU_2600834_0_0_9"/>
<dbReference type="RefSeq" id="WP_014426050.1">
    <property type="nucleotide sequence ID" value="NC_017069.1"/>
</dbReference>
<dbReference type="OrthoDB" id="3192583at2"/>
<dbReference type="KEGG" id="sri:SELR_pSRC400990"/>
<dbReference type="AlphaFoldDB" id="I0GVG3"/>
<gene>
    <name evidence="1" type="ordered locus">SELR_pSRC400990</name>
</gene>
<organism evidence="1 2">
    <name type="scientific">Selenomonas ruminantium subsp. lactilytica (strain NBRC 103574 / TAM6421)</name>
    <dbReference type="NCBI Taxonomy" id="927704"/>
    <lineage>
        <taxon>Bacteria</taxon>
        <taxon>Bacillati</taxon>
        <taxon>Bacillota</taxon>
        <taxon>Negativicutes</taxon>
        <taxon>Selenomonadales</taxon>
        <taxon>Selenomonadaceae</taxon>
        <taxon>Selenomonas</taxon>
    </lineage>
</organism>
<name>I0GVG3_SELRL</name>
<keyword evidence="1" id="KW-0614">Plasmid</keyword>
<sequence length="97" mass="11181">MKKIIGGKKYDTETAKELGHKDNINGRDIIACNDMNYQESTLYLKKTGEFFLHRNGGANTPYYDEAIEPITEDEAKRWAENAMTVEEYEAIWGEVEE</sequence>
<dbReference type="PATRIC" id="fig|927704.6.peg.3514"/>
<dbReference type="Proteomes" id="UP000007887">
    <property type="component" value="Plasmid pSRC4"/>
</dbReference>
<evidence type="ECO:0000313" key="1">
    <source>
        <dbReference type="EMBL" id="BAL84750.1"/>
    </source>
</evidence>
<reference evidence="1 2" key="1">
    <citation type="submission" date="2011-10" db="EMBL/GenBank/DDBJ databases">
        <title>Whole genome sequence of Selenomonas ruminantium subsp. lactilytica TAM6421.</title>
        <authorList>
            <person name="Oguchi A."/>
            <person name="Ankai A."/>
            <person name="Kaneko J."/>
            <person name="Yamada-Narita S."/>
            <person name="Fukui S."/>
            <person name="Takahashi M."/>
            <person name="Onodera T."/>
            <person name="Kojima S."/>
            <person name="Fushimi T."/>
            <person name="Abe N."/>
            <person name="Kamio Y."/>
            <person name="Yamazaki S."/>
            <person name="Fujita N."/>
        </authorList>
    </citation>
    <scope>NUCLEOTIDE SEQUENCE [LARGE SCALE GENOMIC DNA]</scope>
    <source>
        <strain evidence="2">NBRC 103574 / TAM6421</strain>
        <plasmid evidence="1 2">pSRC4</plasmid>
    </source>
</reference>
<proteinExistence type="predicted"/>
<geneLocation type="plasmid" evidence="1 2">
    <name>pSRC4</name>
</geneLocation>
<dbReference type="EMBL" id="AP012294">
    <property type="protein sequence ID" value="BAL84750.1"/>
    <property type="molecule type" value="Genomic_DNA"/>
</dbReference>